<dbReference type="Proteomes" id="UP000314982">
    <property type="component" value="Unassembled WGS sequence"/>
</dbReference>
<evidence type="ECO:0000256" key="1">
    <source>
        <dbReference type="ARBA" id="ARBA00004613"/>
    </source>
</evidence>
<feature type="compositionally biased region" description="Basic residues" evidence="11">
    <location>
        <begin position="324"/>
        <end position="338"/>
    </location>
</feature>
<dbReference type="PROSITE" id="PS51362">
    <property type="entry name" value="TGF_BETA_2"/>
    <property type="match status" value="1"/>
</dbReference>
<keyword evidence="5" id="KW-0165">Cleavage on pair of basic residues</keyword>
<feature type="compositionally biased region" description="Basic and acidic residues" evidence="11">
    <location>
        <begin position="339"/>
        <end position="348"/>
    </location>
</feature>
<dbReference type="PANTHER" id="PTHR11848">
    <property type="entry name" value="TGF-BETA FAMILY"/>
    <property type="match status" value="1"/>
</dbReference>
<comment type="subcellular location">
    <subcellularLocation>
        <location evidence="1">Secreted</location>
    </subcellularLocation>
</comment>
<dbReference type="InterPro" id="IPR001111">
    <property type="entry name" value="TGF-b_propeptide"/>
</dbReference>
<dbReference type="Pfam" id="PF00688">
    <property type="entry name" value="TGFb_propeptide"/>
    <property type="match status" value="1"/>
</dbReference>
<dbReference type="SMART" id="SM00204">
    <property type="entry name" value="TGFB"/>
    <property type="match status" value="1"/>
</dbReference>
<keyword evidence="6 12" id="KW-0732">Signal</keyword>
<feature type="region of interest" description="Disordered" evidence="11">
    <location>
        <begin position="311"/>
        <end position="359"/>
    </location>
</feature>
<dbReference type="Ensembl" id="ENSHHUT00000090469.1">
    <property type="protein sequence ID" value="ENSHHUP00000087731.1"/>
    <property type="gene ID" value="ENSHHUG00000050735.1"/>
</dbReference>
<evidence type="ECO:0000256" key="9">
    <source>
        <dbReference type="ARBA" id="ARBA00023180"/>
    </source>
</evidence>
<dbReference type="GO" id="GO:0008083">
    <property type="term" value="F:growth factor activity"/>
    <property type="evidence" value="ECO:0007669"/>
    <property type="project" value="UniProtKB-KW"/>
</dbReference>
<evidence type="ECO:0000256" key="12">
    <source>
        <dbReference type="SAM" id="SignalP"/>
    </source>
</evidence>
<keyword evidence="3" id="KW-0217">Developmental protein</keyword>
<keyword evidence="8" id="KW-1015">Disulfide bond</keyword>
<evidence type="ECO:0000256" key="5">
    <source>
        <dbReference type="ARBA" id="ARBA00022685"/>
    </source>
</evidence>
<evidence type="ECO:0000313" key="14">
    <source>
        <dbReference type="Ensembl" id="ENSHHUP00000087731.1"/>
    </source>
</evidence>
<reference evidence="15" key="1">
    <citation type="submission" date="2018-06" db="EMBL/GenBank/DDBJ databases">
        <title>Genome assembly of Danube salmon.</title>
        <authorList>
            <person name="Macqueen D.J."/>
            <person name="Gundappa M.K."/>
        </authorList>
    </citation>
    <scope>NUCLEOTIDE SEQUENCE [LARGE SCALE GENOMIC DNA]</scope>
</reference>
<evidence type="ECO:0000256" key="10">
    <source>
        <dbReference type="RuleBase" id="RU000354"/>
    </source>
</evidence>
<dbReference type="GeneTree" id="ENSGT00940000165641"/>
<evidence type="ECO:0000259" key="13">
    <source>
        <dbReference type="PROSITE" id="PS51362"/>
    </source>
</evidence>
<dbReference type="SUPFAM" id="SSF57501">
    <property type="entry name" value="Cystine-knot cytokines"/>
    <property type="match status" value="1"/>
</dbReference>
<name>A0A4W5RCV4_9TELE</name>
<evidence type="ECO:0000256" key="7">
    <source>
        <dbReference type="ARBA" id="ARBA00023030"/>
    </source>
</evidence>
<feature type="region of interest" description="Disordered" evidence="11">
    <location>
        <begin position="215"/>
        <end position="279"/>
    </location>
</feature>
<reference evidence="14" key="3">
    <citation type="submission" date="2025-09" db="UniProtKB">
        <authorList>
            <consortium name="Ensembl"/>
        </authorList>
    </citation>
    <scope>IDENTIFICATION</scope>
</reference>
<dbReference type="PANTHER" id="PTHR11848:SF272">
    <property type="entry name" value="CYCLOPS"/>
    <property type="match status" value="1"/>
</dbReference>
<dbReference type="InterPro" id="IPR029034">
    <property type="entry name" value="Cystine-knot_cytokine"/>
</dbReference>
<dbReference type="FunFam" id="2.10.90.10:FF:000026">
    <property type="entry name" value="Nodal homolog 3-A"/>
    <property type="match status" value="1"/>
</dbReference>
<proteinExistence type="inferred from homology"/>
<reference evidence="14" key="2">
    <citation type="submission" date="2025-08" db="UniProtKB">
        <authorList>
            <consortium name="Ensembl"/>
        </authorList>
    </citation>
    <scope>IDENTIFICATION</scope>
</reference>
<dbReference type="InterPro" id="IPR001839">
    <property type="entry name" value="TGF-b_C"/>
</dbReference>
<evidence type="ECO:0000256" key="8">
    <source>
        <dbReference type="ARBA" id="ARBA00023157"/>
    </source>
</evidence>
<dbReference type="GO" id="GO:0005615">
    <property type="term" value="C:extracellular space"/>
    <property type="evidence" value="ECO:0007669"/>
    <property type="project" value="TreeGrafter"/>
</dbReference>
<keyword evidence="7 10" id="KW-0339">Growth factor</keyword>
<keyword evidence="15" id="KW-1185">Reference proteome</keyword>
<dbReference type="CDD" id="cd13759">
    <property type="entry name" value="TGF_beta_NODAL"/>
    <property type="match status" value="1"/>
</dbReference>
<dbReference type="Gene3D" id="2.10.90.10">
    <property type="entry name" value="Cystine-knot cytokines"/>
    <property type="match status" value="1"/>
</dbReference>
<evidence type="ECO:0000313" key="15">
    <source>
        <dbReference type="Proteomes" id="UP000314982"/>
    </source>
</evidence>
<evidence type="ECO:0000256" key="11">
    <source>
        <dbReference type="SAM" id="MobiDB-lite"/>
    </source>
</evidence>
<dbReference type="STRING" id="62062.ENSHHUP00000087731"/>
<comment type="similarity">
    <text evidence="2 10">Belongs to the TGF-beta family.</text>
</comment>
<feature type="domain" description="TGF-beta family profile" evidence="13">
    <location>
        <begin position="332"/>
        <end position="463"/>
    </location>
</feature>
<keyword evidence="4" id="KW-0964">Secreted</keyword>
<feature type="chain" id="PRO_5021489444" evidence="12">
    <location>
        <begin position="23"/>
        <end position="463"/>
    </location>
</feature>
<dbReference type="Pfam" id="PF00019">
    <property type="entry name" value="TGF_beta"/>
    <property type="match status" value="1"/>
</dbReference>
<evidence type="ECO:0000256" key="6">
    <source>
        <dbReference type="ARBA" id="ARBA00022729"/>
    </source>
</evidence>
<dbReference type="InterPro" id="IPR017948">
    <property type="entry name" value="TGFb_CS"/>
</dbReference>
<dbReference type="AlphaFoldDB" id="A0A4W5RCV4"/>
<organism evidence="14 15">
    <name type="scientific">Hucho hucho</name>
    <name type="common">huchen</name>
    <dbReference type="NCBI Taxonomy" id="62062"/>
    <lineage>
        <taxon>Eukaryota</taxon>
        <taxon>Metazoa</taxon>
        <taxon>Chordata</taxon>
        <taxon>Craniata</taxon>
        <taxon>Vertebrata</taxon>
        <taxon>Euteleostomi</taxon>
        <taxon>Actinopterygii</taxon>
        <taxon>Neopterygii</taxon>
        <taxon>Teleostei</taxon>
        <taxon>Protacanthopterygii</taxon>
        <taxon>Salmoniformes</taxon>
        <taxon>Salmonidae</taxon>
        <taxon>Salmoninae</taxon>
        <taxon>Hucho</taxon>
    </lineage>
</organism>
<feature type="compositionally biased region" description="Polar residues" evidence="11">
    <location>
        <begin position="311"/>
        <end position="320"/>
    </location>
</feature>
<evidence type="ECO:0000256" key="2">
    <source>
        <dbReference type="ARBA" id="ARBA00006656"/>
    </source>
</evidence>
<dbReference type="PROSITE" id="PS00250">
    <property type="entry name" value="TGF_BETA_1"/>
    <property type="match status" value="1"/>
</dbReference>
<dbReference type="GO" id="GO:0005125">
    <property type="term" value="F:cytokine activity"/>
    <property type="evidence" value="ECO:0007669"/>
    <property type="project" value="TreeGrafter"/>
</dbReference>
<evidence type="ECO:0000256" key="3">
    <source>
        <dbReference type="ARBA" id="ARBA00022473"/>
    </source>
</evidence>
<dbReference type="InterPro" id="IPR015615">
    <property type="entry name" value="TGF-beta-rel"/>
</dbReference>
<protein>
    <submittedName>
        <fullName evidence="14">Nodal-related 2</fullName>
    </submittedName>
</protein>
<accession>A0A4W5RCV4</accession>
<feature type="signal peptide" evidence="12">
    <location>
        <begin position="1"/>
        <end position="22"/>
    </location>
</feature>
<sequence length="463" mass="52019">MHSLGVLGVALHASLLILLTQGIPKSRDGVYHGTSRRVAIDPGYHHLAPKYMMHLYRNYKSNLTRPIDVMEKTIAKQADTVKSVMAKSLSHRPRRWTATFDLTTLLADDQIQAAELRFRFPRATRASNITVEIYHHHDYPCRQTQGICQEHQLVGYLSVSSVINSSQHWKVYNLTGPLLNWLGQEQVSRSSMKRGSPNKTKGDVFFPNPVQLAGSTTQQNPVQLAGSKTQQNPVQLAGSKTRQNPVQLAGSKTQQNPVQLAGSKTQQNPVQLAVSKTQQRQRVSDRALLVVFSHTGSEEGSQAKASLLHTAEQSKFLSTTEPKKIRRPKRHRKKRGHSGQRDPPDMRGPEVSSGNNEIDPSLCRRVDMHVDFNQIGWGSWIVFPKKYNAYRCEGICPSPLGEDLNPTNHAYMQSLLKHYHPERVPSACCAPTKMSPLSMLYYENGEMLLRHHEDMVVDECGCL</sequence>
<keyword evidence="9" id="KW-0325">Glycoprotein</keyword>
<evidence type="ECO:0000256" key="4">
    <source>
        <dbReference type="ARBA" id="ARBA00022525"/>
    </source>
</evidence>